<gene>
    <name evidence="3" type="primary">EOG090X0464</name>
</gene>
<protein>
    <submittedName>
        <fullName evidence="3">EOG090X0464</fullName>
    </submittedName>
</protein>
<dbReference type="EMBL" id="LR024546">
    <property type="protein sequence ID" value="SVE94165.1"/>
    <property type="molecule type" value="mRNA"/>
</dbReference>
<feature type="region of interest" description="Disordered" evidence="1">
    <location>
        <begin position="122"/>
        <end position="161"/>
    </location>
</feature>
<dbReference type="InterPro" id="IPR006640">
    <property type="entry name" value="SprT-like_domain"/>
</dbReference>
<dbReference type="Pfam" id="PF17283">
    <property type="entry name" value="Zn_ribbon_SprT"/>
    <property type="match status" value="1"/>
</dbReference>
<name>A0A4Y7NPX1_9CRUS</name>
<feature type="region of interest" description="Disordered" evidence="1">
    <location>
        <begin position="71"/>
        <end position="109"/>
    </location>
</feature>
<dbReference type="AlphaFoldDB" id="A0A4Y7NPX1"/>
<evidence type="ECO:0000259" key="2">
    <source>
        <dbReference type="SMART" id="SM00731"/>
    </source>
</evidence>
<feature type="region of interest" description="Disordered" evidence="1">
    <location>
        <begin position="285"/>
        <end position="304"/>
    </location>
</feature>
<dbReference type="PANTHER" id="PTHR23099">
    <property type="entry name" value="TRANSCRIPTIONAL REGULATOR"/>
    <property type="match status" value="1"/>
</dbReference>
<dbReference type="SMART" id="SM00731">
    <property type="entry name" value="SprT"/>
    <property type="match status" value="1"/>
</dbReference>
<dbReference type="SUPFAM" id="SSF47095">
    <property type="entry name" value="HMG-box"/>
    <property type="match status" value="1"/>
</dbReference>
<dbReference type="InterPro" id="IPR035240">
    <property type="entry name" value="SprT_Zn_ribbon"/>
</dbReference>
<dbReference type="CDD" id="cd00084">
    <property type="entry name" value="HMG-box_SF"/>
    <property type="match status" value="1"/>
</dbReference>
<organism evidence="3">
    <name type="scientific">Simocephalus serrulatus</name>
    <dbReference type="NCBI Taxonomy" id="117539"/>
    <lineage>
        <taxon>Eukaryota</taxon>
        <taxon>Metazoa</taxon>
        <taxon>Ecdysozoa</taxon>
        <taxon>Arthropoda</taxon>
        <taxon>Crustacea</taxon>
        <taxon>Branchiopoda</taxon>
        <taxon>Diplostraca</taxon>
        <taxon>Cladocera</taxon>
        <taxon>Anomopoda</taxon>
        <taxon>Daphniidae</taxon>
        <taxon>Simocephalus</taxon>
    </lineage>
</organism>
<dbReference type="GO" id="GO:0006974">
    <property type="term" value="P:DNA damage response"/>
    <property type="evidence" value="ECO:0007669"/>
    <property type="project" value="UniProtKB-ARBA"/>
</dbReference>
<dbReference type="InterPro" id="IPR036910">
    <property type="entry name" value="HMG_box_dom_sf"/>
</dbReference>
<reference evidence="3" key="1">
    <citation type="submission" date="2018-08" db="EMBL/GenBank/DDBJ databases">
        <authorList>
            <person name="Cornetti L."/>
        </authorList>
    </citation>
    <scope>NUCLEOTIDE SEQUENCE</scope>
    <source>
        <strain evidence="3">OM-SAIQ-clone2</strain>
    </source>
</reference>
<dbReference type="GO" id="GO:0005634">
    <property type="term" value="C:nucleus"/>
    <property type="evidence" value="ECO:0007669"/>
    <property type="project" value="TreeGrafter"/>
</dbReference>
<accession>A0A4Y7NPX1</accession>
<dbReference type="Pfam" id="PF10263">
    <property type="entry name" value="SprT-like"/>
    <property type="match status" value="1"/>
</dbReference>
<dbReference type="PANTHER" id="PTHR23099:SF0">
    <property type="entry name" value="GERM CELL NUCLEAR ACIDIC PROTEIN"/>
    <property type="match status" value="1"/>
</dbReference>
<feature type="compositionally biased region" description="Polar residues" evidence="1">
    <location>
        <begin position="86"/>
        <end position="104"/>
    </location>
</feature>
<evidence type="ECO:0000256" key="1">
    <source>
        <dbReference type="SAM" id="MobiDB-lite"/>
    </source>
</evidence>
<proteinExistence type="evidence at transcript level"/>
<sequence length="563" mass="63603">MVKLLDSCKKKQLESNTRLPGHTVLVGDSSDEELAFDSFKDDIVNDKEDEVVDDSLVEYSLIRKWLQNAEDSFDSEEDRTPESECKNFSSDSGKSYPQEKNMSVVQPKPYSAVRDDTIILSSSDEEKSPQKLVHHRRLNIRKPPLSPSSPPISDMQSMKPGPKLSDSFDSFDSHLNTASLKERLAMPDQPVVRRNILDSSSDSVAVSKPRPTKKGHAAILCLSSEEETLPSPQTSPTWKIKPMTKINLPSTSTAVPESESELEDIFVSLTINDVVPSVKPKRIYKPRQNRKAPPQVPVFAQPDSKTPRSFLASLSSEVPMECRHIDAVPYIKNFRKYRDELTARLFVLFNEKVFKNNLPRDFSITWNSRLTRTAGYCRHFTKRDKGITSFESRVELSVKVVDTPCRLRDTLIHELCHAATWVIDNCRGGHGPVWRNWANQALHVFPELPPISRCHNYEITFKFYYNCVSCRFSTGRHSKSVDTSTHVCPMCRGQLQLSKEPKSSVEAVAESTPKAPKARTPNAFALFVKENYASIKSSRTDLPHAAVMKLLSAKFAESKKQML</sequence>
<feature type="domain" description="SprT-like" evidence="2">
    <location>
        <begin position="339"/>
        <end position="498"/>
    </location>
</feature>
<evidence type="ECO:0000313" key="3">
    <source>
        <dbReference type="EMBL" id="SVE94165.1"/>
    </source>
</evidence>